<keyword evidence="7" id="KW-1185">Reference proteome</keyword>
<dbReference type="SUPFAM" id="SSF48498">
    <property type="entry name" value="Tetracyclin repressor-like, C-terminal domain"/>
    <property type="match status" value="1"/>
</dbReference>
<comment type="caution">
    <text evidence="6">The sequence shown here is derived from an EMBL/GenBank/DDBJ whole genome shotgun (WGS) entry which is preliminary data.</text>
</comment>
<dbReference type="SUPFAM" id="SSF46689">
    <property type="entry name" value="Homeodomain-like"/>
    <property type="match status" value="1"/>
</dbReference>
<proteinExistence type="predicted"/>
<organism evidence="6 7">
    <name type="scientific">Streptomyces litchfieldiae</name>
    <dbReference type="NCBI Taxonomy" id="3075543"/>
    <lineage>
        <taxon>Bacteria</taxon>
        <taxon>Bacillati</taxon>
        <taxon>Actinomycetota</taxon>
        <taxon>Actinomycetes</taxon>
        <taxon>Kitasatosporales</taxon>
        <taxon>Streptomycetaceae</taxon>
        <taxon>Streptomyces</taxon>
    </lineage>
</organism>
<evidence type="ECO:0000313" key="6">
    <source>
        <dbReference type="EMBL" id="MDT0344116.1"/>
    </source>
</evidence>
<dbReference type="PRINTS" id="PR00455">
    <property type="entry name" value="HTHTETR"/>
</dbReference>
<dbReference type="InterPro" id="IPR049445">
    <property type="entry name" value="TetR_SbtR-like_C"/>
</dbReference>
<feature type="DNA-binding region" description="H-T-H motif" evidence="4">
    <location>
        <begin position="37"/>
        <end position="56"/>
    </location>
</feature>
<sequence>MSETAGARPMRADARRNKERLLAEARVAFAARGTGASLEDIAGRCGLGIGTLYRHFPTRQALLEAVLFEQFSALAVSGRDLLHHRSAREALITWTRAFVSTTTTYRGLTATLTATLRDRTSELHASCEAMRDAGAGLLARAQRAGGIRPDIEATEFLTLISGIAWAHEQATSTDHPGQLDRLLGMVFDGLTPTGNGHSSPGKSS</sequence>
<dbReference type="InterPro" id="IPR001647">
    <property type="entry name" value="HTH_TetR"/>
</dbReference>
<dbReference type="Gene3D" id="1.10.357.10">
    <property type="entry name" value="Tetracycline Repressor, domain 2"/>
    <property type="match status" value="1"/>
</dbReference>
<dbReference type="InterPro" id="IPR036271">
    <property type="entry name" value="Tet_transcr_reg_TetR-rel_C_sf"/>
</dbReference>
<evidence type="ECO:0000313" key="7">
    <source>
        <dbReference type="Proteomes" id="UP001183246"/>
    </source>
</evidence>
<gene>
    <name evidence="6" type="ORF">RM590_16035</name>
</gene>
<dbReference type="RefSeq" id="WP_311705244.1">
    <property type="nucleotide sequence ID" value="NZ_JAVREL010000008.1"/>
</dbReference>
<dbReference type="PROSITE" id="PS50977">
    <property type="entry name" value="HTH_TETR_2"/>
    <property type="match status" value="1"/>
</dbReference>
<accession>A0ABU2MRL3</accession>
<keyword evidence="1" id="KW-0805">Transcription regulation</keyword>
<dbReference type="Pfam" id="PF21597">
    <property type="entry name" value="TetR_C_43"/>
    <property type="match status" value="1"/>
</dbReference>
<dbReference type="Pfam" id="PF00440">
    <property type="entry name" value="TetR_N"/>
    <property type="match status" value="1"/>
</dbReference>
<keyword evidence="2 4" id="KW-0238">DNA-binding</keyword>
<evidence type="ECO:0000256" key="1">
    <source>
        <dbReference type="ARBA" id="ARBA00023015"/>
    </source>
</evidence>
<dbReference type="EMBL" id="JAVREL010000008">
    <property type="protein sequence ID" value="MDT0344116.1"/>
    <property type="molecule type" value="Genomic_DNA"/>
</dbReference>
<dbReference type="InterPro" id="IPR009057">
    <property type="entry name" value="Homeodomain-like_sf"/>
</dbReference>
<evidence type="ECO:0000256" key="4">
    <source>
        <dbReference type="PROSITE-ProRule" id="PRU00335"/>
    </source>
</evidence>
<dbReference type="InterPro" id="IPR050109">
    <property type="entry name" value="HTH-type_TetR-like_transc_reg"/>
</dbReference>
<name>A0ABU2MRL3_9ACTN</name>
<evidence type="ECO:0000256" key="3">
    <source>
        <dbReference type="ARBA" id="ARBA00023163"/>
    </source>
</evidence>
<evidence type="ECO:0000259" key="5">
    <source>
        <dbReference type="PROSITE" id="PS50977"/>
    </source>
</evidence>
<dbReference type="PANTHER" id="PTHR30055:SF234">
    <property type="entry name" value="HTH-TYPE TRANSCRIPTIONAL REGULATOR BETI"/>
    <property type="match status" value="1"/>
</dbReference>
<reference evidence="7" key="1">
    <citation type="submission" date="2023-07" db="EMBL/GenBank/DDBJ databases">
        <title>30 novel species of actinomycetes from the DSMZ collection.</title>
        <authorList>
            <person name="Nouioui I."/>
        </authorList>
    </citation>
    <scope>NUCLEOTIDE SEQUENCE [LARGE SCALE GENOMIC DNA]</scope>
    <source>
        <strain evidence="7">DSM 44938</strain>
    </source>
</reference>
<protein>
    <submittedName>
        <fullName evidence="6">Helix-turn-helix domain-containing protein</fullName>
    </submittedName>
</protein>
<evidence type="ECO:0000256" key="2">
    <source>
        <dbReference type="ARBA" id="ARBA00023125"/>
    </source>
</evidence>
<feature type="domain" description="HTH tetR-type" evidence="5">
    <location>
        <begin position="15"/>
        <end position="74"/>
    </location>
</feature>
<dbReference type="PANTHER" id="PTHR30055">
    <property type="entry name" value="HTH-TYPE TRANSCRIPTIONAL REGULATOR RUTR"/>
    <property type="match status" value="1"/>
</dbReference>
<keyword evidence="3" id="KW-0804">Transcription</keyword>
<dbReference type="Proteomes" id="UP001183246">
    <property type="component" value="Unassembled WGS sequence"/>
</dbReference>